<feature type="region of interest" description="Disordered" evidence="1">
    <location>
        <begin position="111"/>
        <end position="186"/>
    </location>
</feature>
<feature type="compositionally biased region" description="Low complexity" evidence="1">
    <location>
        <begin position="156"/>
        <end position="180"/>
    </location>
</feature>
<evidence type="ECO:0000313" key="2">
    <source>
        <dbReference type="EMBL" id="KAK3361929.1"/>
    </source>
</evidence>
<dbReference type="AlphaFoldDB" id="A0AAE0N014"/>
<evidence type="ECO:0000256" key="1">
    <source>
        <dbReference type="SAM" id="MobiDB-lite"/>
    </source>
</evidence>
<dbReference type="EMBL" id="JAULSN010000010">
    <property type="protein sequence ID" value="KAK3361929.1"/>
    <property type="molecule type" value="Genomic_DNA"/>
</dbReference>
<sequence length="239" mass="24808">MAQRLGVALPAAAVLLLDEDRDGYPLLDSGTPEPPPANSSTAPSVSALPFPPGFADTRYAAYGGTERDPGAAALDAAVWALARRRDDALAVEYLRPLLVLDTTAAAGMSVAGGNMSGTQQQATSGGNNNPQPSPTSPQPLPTSSSSSHTVRLTGLHPQSSPHSPSQSNPSSTSTSTSTSTAQKTRARAIARCAHYHAARIAERAGDAEAARENLVRSVQGSLLFDGEFVSWGEVEFLFL</sequence>
<accession>A0AAE0N014</accession>
<feature type="compositionally biased region" description="Pro residues" evidence="1">
    <location>
        <begin position="131"/>
        <end position="140"/>
    </location>
</feature>
<comment type="caution">
    <text evidence="2">The sequence shown here is derived from an EMBL/GenBank/DDBJ whole genome shotgun (WGS) entry which is preliminary data.</text>
</comment>
<name>A0AAE0N014_9PEZI</name>
<organism evidence="2 3">
    <name type="scientific">Lasiosphaeria ovina</name>
    <dbReference type="NCBI Taxonomy" id="92902"/>
    <lineage>
        <taxon>Eukaryota</taxon>
        <taxon>Fungi</taxon>
        <taxon>Dikarya</taxon>
        <taxon>Ascomycota</taxon>
        <taxon>Pezizomycotina</taxon>
        <taxon>Sordariomycetes</taxon>
        <taxon>Sordariomycetidae</taxon>
        <taxon>Sordariales</taxon>
        <taxon>Lasiosphaeriaceae</taxon>
        <taxon>Lasiosphaeria</taxon>
    </lineage>
</organism>
<reference evidence="2" key="1">
    <citation type="journal article" date="2023" name="Mol. Phylogenet. Evol.">
        <title>Genome-scale phylogeny and comparative genomics of the fungal order Sordariales.</title>
        <authorList>
            <person name="Hensen N."/>
            <person name="Bonometti L."/>
            <person name="Westerberg I."/>
            <person name="Brannstrom I.O."/>
            <person name="Guillou S."/>
            <person name="Cros-Aarteil S."/>
            <person name="Calhoun S."/>
            <person name="Haridas S."/>
            <person name="Kuo A."/>
            <person name="Mondo S."/>
            <person name="Pangilinan J."/>
            <person name="Riley R."/>
            <person name="LaButti K."/>
            <person name="Andreopoulos B."/>
            <person name="Lipzen A."/>
            <person name="Chen C."/>
            <person name="Yan M."/>
            <person name="Daum C."/>
            <person name="Ng V."/>
            <person name="Clum A."/>
            <person name="Steindorff A."/>
            <person name="Ohm R.A."/>
            <person name="Martin F."/>
            <person name="Silar P."/>
            <person name="Natvig D.O."/>
            <person name="Lalanne C."/>
            <person name="Gautier V."/>
            <person name="Ament-Velasquez S.L."/>
            <person name="Kruys A."/>
            <person name="Hutchinson M.I."/>
            <person name="Powell A.J."/>
            <person name="Barry K."/>
            <person name="Miller A.N."/>
            <person name="Grigoriev I.V."/>
            <person name="Debuchy R."/>
            <person name="Gladieux P."/>
            <person name="Hiltunen Thoren M."/>
            <person name="Johannesson H."/>
        </authorList>
    </citation>
    <scope>NUCLEOTIDE SEQUENCE</scope>
    <source>
        <strain evidence="2">CBS 958.72</strain>
    </source>
</reference>
<gene>
    <name evidence="2" type="ORF">B0T24DRAFT_97856</name>
</gene>
<evidence type="ECO:0000313" key="3">
    <source>
        <dbReference type="Proteomes" id="UP001287356"/>
    </source>
</evidence>
<keyword evidence="3" id="KW-1185">Reference proteome</keyword>
<proteinExistence type="predicted"/>
<feature type="region of interest" description="Disordered" evidence="1">
    <location>
        <begin position="23"/>
        <end position="49"/>
    </location>
</feature>
<reference evidence="2" key="2">
    <citation type="submission" date="2023-06" db="EMBL/GenBank/DDBJ databases">
        <authorList>
            <consortium name="Lawrence Berkeley National Laboratory"/>
            <person name="Haridas S."/>
            <person name="Hensen N."/>
            <person name="Bonometti L."/>
            <person name="Westerberg I."/>
            <person name="Brannstrom I.O."/>
            <person name="Guillou S."/>
            <person name="Cros-Aarteil S."/>
            <person name="Calhoun S."/>
            <person name="Kuo A."/>
            <person name="Mondo S."/>
            <person name="Pangilinan J."/>
            <person name="Riley R."/>
            <person name="Labutti K."/>
            <person name="Andreopoulos B."/>
            <person name="Lipzen A."/>
            <person name="Chen C."/>
            <person name="Yanf M."/>
            <person name="Daum C."/>
            <person name="Ng V."/>
            <person name="Clum A."/>
            <person name="Steindorff A."/>
            <person name="Ohm R."/>
            <person name="Martin F."/>
            <person name="Silar P."/>
            <person name="Natvig D."/>
            <person name="Lalanne C."/>
            <person name="Gautier V."/>
            <person name="Ament-Velasquez S.L."/>
            <person name="Kruys A."/>
            <person name="Hutchinson M.I."/>
            <person name="Powell A.J."/>
            <person name="Barry K."/>
            <person name="Miller A.N."/>
            <person name="Grigoriev I.V."/>
            <person name="Debuchy R."/>
            <person name="Gladieux P."/>
            <person name="Thoren M.H."/>
            <person name="Johannesson H."/>
        </authorList>
    </citation>
    <scope>NUCLEOTIDE SEQUENCE</scope>
    <source>
        <strain evidence="2">CBS 958.72</strain>
    </source>
</reference>
<protein>
    <submittedName>
        <fullName evidence="2">Uncharacterized protein</fullName>
    </submittedName>
</protein>
<dbReference type="Proteomes" id="UP001287356">
    <property type="component" value="Unassembled WGS sequence"/>
</dbReference>